<dbReference type="Gene3D" id="3.40.710.10">
    <property type="entry name" value="DD-peptidase/beta-lactamase superfamily"/>
    <property type="match status" value="1"/>
</dbReference>
<dbReference type="SUPFAM" id="SSF56601">
    <property type="entry name" value="beta-lactamase/transpeptidase-like"/>
    <property type="match status" value="1"/>
</dbReference>
<dbReference type="Pfam" id="PF05223">
    <property type="entry name" value="MecA_N"/>
    <property type="match status" value="1"/>
</dbReference>
<accession>A0ABP8DNC3</accession>
<dbReference type="Gene3D" id="3.90.1310.10">
    <property type="entry name" value="Penicillin-binding protein 2a (Domain 2)"/>
    <property type="match status" value="1"/>
</dbReference>
<keyword evidence="6" id="KW-0046">Antibiotic resistance</keyword>
<comment type="similarity">
    <text evidence="2">Belongs to the class-D beta-lactamase family.</text>
</comment>
<dbReference type="PANTHER" id="PTHR30627:SF6">
    <property type="entry name" value="BETA-LACTAMASE YBXI-RELATED"/>
    <property type="match status" value="1"/>
</dbReference>
<organism evidence="11 12">
    <name type="scientific">Dactylosporangium darangshiense</name>
    <dbReference type="NCBI Taxonomy" id="579108"/>
    <lineage>
        <taxon>Bacteria</taxon>
        <taxon>Bacillati</taxon>
        <taxon>Actinomycetota</taxon>
        <taxon>Actinomycetes</taxon>
        <taxon>Micromonosporales</taxon>
        <taxon>Micromonosporaceae</taxon>
        <taxon>Dactylosporangium</taxon>
    </lineage>
</organism>
<reference evidence="12" key="1">
    <citation type="journal article" date="2019" name="Int. J. Syst. Evol. Microbiol.">
        <title>The Global Catalogue of Microorganisms (GCM) 10K type strain sequencing project: providing services to taxonomists for standard genome sequencing and annotation.</title>
        <authorList>
            <consortium name="The Broad Institute Genomics Platform"/>
            <consortium name="The Broad Institute Genome Sequencing Center for Infectious Disease"/>
            <person name="Wu L."/>
            <person name="Ma J."/>
        </authorList>
    </citation>
    <scope>NUCLEOTIDE SEQUENCE [LARGE SCALE GENOMIC DNA]</scope>
    <source>
        <strain evidence="12">JCM 17441</strain>
    </source>
</reference>
<evidence type="ECO:0000256" key="4">
    <source>
        <dbReference type="ARBA" id="ARBA00022729"/>
    </source>
</evidence>
<evidence type="ECO:0000259" key="9">
    <source>
        <dbReference type="Pfam" id="PF03717"/>
    </source>
</evidence>
<dbReference type="Gene3D" id="3.30.1390.30">
    <property type="entry name" value="Penicillin-binding protein 2a, domain 3"/>
    <property type="match status" value="1"/>
</dbReference>
<sequence>MRKLRGTLLLLAALVLAVPALVACDDDGPPTVDERFAAFLAAWRKADFAGVPDLLSPQGRALDAAGAGAALASAEGELAVNRPTLTPHGKAAVDHADATLSVGVSWTLPGGRTWAYDTTLRARLLSRRWHVYLGPETVHPGLQTGQRMTLRTTSAKRGVVVAGDGTPIVSDTPVVYVGVEPQRVPDVDALVQRLDIVFKSVRVEVDVQGLPARIKAAKPDAFVDVVTLRRSDFNEISADLDATAGVRTRTGTLSLAMTRSFARGLLGTSGPATKELIDASKGALRAGDIAGLTGLQRTYDAQLRGRPGLSVVPVEAPPAASPGPSASPSAPVPAAAGKAGDPLFTAPPQDGATIATTLDVRVQQAADAAVAKTAKQSALVAIRISDGAVLAVANGPDAAGYDLALLGEVAGPAWPGDPAALGVGAPWRLGAEVFAGRTGPGGVVAAPIGYAAAAAALARGKWQQPVLVKNPAPGDPAPAGPAVSGALNVPGLSVGVRGDIAYCVYVTDAGADVTGPIAETFLNAVK</sequence>
<evidence type="ECO:0000313" key="12">
    <source>
        <dbReference type="Proteomes" id="UP001500620"/>
    </source>
</evidence>
<evidence type="ECO:0000256" key="1">
    <source>
        <dbReference type="ARBA" id="ARBA00001526"/>
    </source>
</evidence>
<evidence type="ECO:0000256" key="5">
    <source>
        <dbReference type="ARBA" id="ARBA00022801"/>
    </source>
</evidence>
<dbReference type="InterPro" id="IPR005311">
    <property type="entry name" value="PBP_dimer"/>
</dbReference>
<comment type="catalytic activity">
    <reaction evidence="1">
        <text>a beta-lactam + H2O = a substituted beta-amino acid</text>
        <dbReference type="Rhea" id="RHEA:20401"/>
        <dbReference type="ChEBI" id="CHEBI:15377"/>
        <dbReference type="ChEBI" id="CHEBI:35627"/>
        <dbReference type="ChEBI" id="CHEBI:140347"/>
        <dbReference type="EC" id="3.5.2.6"/>
    </reaction>
</comment>
<keyword evidence="5" id="KW-0378">Hydrolase</keyword>
<dbReference type="InterPro" id="IPR007887">
    <property type="entry name" value="MecA_N"/>
</dbReference>
<comment type="caution">
    <text evidence="11">The sequence shown here is derived from an EMBL/GenBank/DDBJ whole genome shotgun (WGS) entry which is preliminary data.</text>
</comment>
<evidence type="ECO:0000313" key="11">
    <source>
        <dbReference type="EMBL" id="GAA4260263.1"/>
    </source>
</evidence>
<dbReference type="Proteomes" id="UP001500620">
    <property type="component" value="Unassembled WGS sequence"/>
</dbReference>
<keyword evidence="4 8" id="KW-0732">Signal</keyword>
<feature type="region of interest" description="Disordered" evidence="7">
    <location>
        <begin position="310"/>
        <end position="350"/>
    </location>
</feature>
<evidence type="ECO:0000256" key="7">
    <source>
        <dbReference type="SAM" id="MobiDB-lite"/>
    </source>
</evidence>
<evidence type="ECO:0000256" key="8">
    <source>
        <dbReference type="SAM" id="SignalP"/>
    </source>
</evidence>
<protein>
    <recommendedName>
        <fullName evidence="3">beta-lactamase</fullName>
        <ecNumber evidence="3">3.5.2.6</ecNumber>
    </recommendedName>
</protein>
<dbReference type="InterPro" id="IPR050515">
    <property type="entry name" value="Beta-lactam/transpept"/>
</dbReference>
<feature type="signal peptide" evidence="8">
    <location>
        <begin position="1"/>
        <end position="22"/>
    </location>
</feature>
<feature type="chain" id="PRO_5046257010" description="beta-lactamase" evidence="8">
    <location>
        <begin position="23"/>
        <end position="526"/>
    </location>
</feature>
<dbReference type="InterPro" id="IPR012338">
    <property type="entry name" value="Beta-lactam/transpept-like"/>
</dbReference>
<name>A0ABP8DNC3_9ACTN</name>
<dbReference type="PROSITE" id="PS51257">
    <property type="entry name" value="PROKAR_LIPOPROTEIN"/>
    <property type="match status" value="1"/>
</dbReference>
<dbReference type="InterPro" id="IPR036138">
    <property type="entry name" value="PBP_dimer_sf"/>
</dbReference>
<dbReference type="EMBL" id="BAABAT010000039">
    <property type="protein sequence ID" value="GAA4260263.1"/>
    <property type="molecule type" value="Genomic_DNA"/>
</dbReference>
<dbReference type="Pfam" id="PF03717">
    <property type="entry name" value="PBP_dimer"/>
    <property type="match status" value="1"/>
</dbReference>
<dbReference type="PANTHER" id="PTHR30627">
    <property type="entry name" value="PEPTIDOGLYCAN D,D-TRANSPEPTIDASE"/>
    <property type="match status" value="1"/>
</dbReference>
<evidence type="ECO:0000256" key="2">
    <source>
        <dbReference type="ARBA" id="ARBA00007898"/>
    </source>
</evidence>
<dbReference type="SUPFAM" id="SSF56519">
    <property type="entry name" value="Penicillin binding protein dimerisation domain"/>
    <property type="match status" value="1"/>
</dbReference>
<feature type="compositionally biased region" description="Low complexity" evidence="7">
    <location>
        <begin position="322"/>
        <end position="336"/>
    </location>
</feature>
<dbReference type="EC" id="3.5.2.6" evidence="3"/>
<keyword evidence="12" id="KW-1185">Reference proteome</keyword>
<gene>
    <name evidence="11" type="ORF">GCM10022255_088250</name>
</gene>
<evidence type="ECO:0000256" key="3">
    <source>
        <dbReference type="ARBA" id="ARBA00012865"/>
    </source>
</evidence>
<proteinExistence type="inferred from homology"/>
<feature type="domain" description="NTF2-like N-terminal transpeptidase" evidence="10">
    <location>
        <begin position="33"/>
        <end position="146"/>
    </location>
</feature>
<feature type="domain" description="Penicillin-binding protein dimerisation" evidence="9">
    <location>
        <begin position="153"/>
        <end position="315"/>
    </location>
</feature>
<dbReference type="RefSeq" id="WP_345137191.1">
    <property type="nucleotide sequence ID" value="NZ_BAABAT010000039.1"/>
</dbReference>
<evidence type="ECO:0000259" key="10">
    <source>
        <dbReference type="Pfam" id="PF05223"/>
    </source>
</evidence>
<evidence type="ECO:0000256" key="6">
    <source>
        <dbReference type="ARBA" id="ARBA00023251"/>
    </source>
</evidence>